<protein>
    <submittedName>
        <fullName evidence="1">Uncharacterized protein</fullName>
    </submittedName>
</protein>
<sequence>MALFLSYIGRGKLSIYYLKTHIAVQRYEKDISIFIIYFNLR</sequence>
<proteinExistence type="predicted"/>
<accession>A0A8S5MKR9</accession>
<name>A0A8S5MKR9_9CAUD</name>
<reference evidence="1" key="1">
    <citation type="journal article" date="2021" name="Proc. Natl. Acad. Sci. U.S.A.">
        <title>A Catalog of Tens of Thousands of Viruses from Human Metagenomes Reveals Hidden Associations with Chronic Diseases.</title>
        <authorList>
            <person name="Tisza M.J."/>
            <person name="Buck C.B."/>
        </authorList>
    </citation>
    <scope>NUCLEOTIDE SEQUENCE</scope>
    <source>
        <strain evidence="1">CtXZx16</strain>
    </source>
</reference>
<evidence type="ECO:0000313" key="1">
    <source>
        <dbReference type="EMBL" id="DAD82929.1"/>
    </source>
</evidence>
<organism evidence="1">
    <name type="scientific">Siphoviridae sp. ctXZx16</name>
    <dbReference type="NCBI Taxonomy" id="2826371"/>
    <lineage>
        <taxon>Viruses</taxon>
        <taxon>Duplodnaviria</taxon>
        <taxon>Heunggongvirae</taxon>
        <taxon>Uroviricota</taxon>
        <taxon>Caudoviricetes</taxon>
    </lineage>
</organism>
<dbReference type="EMBL" id="BK014925">
    <property type="protein sequence ID" value="DAD82929.1"/>
    <property type="molecule type" value="Genomic_DNA"/>
</dbReference>